<dbReference type="Pfam" id="PF00873">
    <property type="entry name" value="ACR_tran"/>
    <property type="match status" value="1"/>
</dbReference>
<accession>A0A6N8DSG9</accession>
<dbReference type="GO" id="GO:0016020">
    <property type="term" value="C:membrane"/>
    <property type="evidence" value="ECO:0007669"/>
    <property type="project" value="InterPro"/>
</dbReference>
<dbReference type="InterPro" id="IPR001036">
    <property type="entry name" value="Acrflvin-R"/>
</dbReference>
<dbReference type="AlphaFoldDB" id="A0A6N8DSG9"/>
<keyword evidence="1" id="KW-0472">Membrane</keyword>
<dbReference type="SUPFAM" id="SSF82866">
    <property type="entry name" value="Multidrug efflux transporter AcrB transmembrane domain"/>
    <property type="match status" value="1"/>
</dbReference>
<evidence type="ECO:0000256" key="1">
    <source>
        <dbReference type="SAM" id="Phobius"/>
    </source>
</evidence>
<keyword evidence="1" id="KW-0812">Transmembrane</keyword>
<evidence type="ECO:0000313" key="2">
    <source>
        <dbReference type="EMBL" id="MTV31784.1"/>
    </source>
</evidence>
<dbReference type="GO" id="GO:0022857">
    <property type="term" value="F:transmembrane transporter activity"/>
    <property type="evidence" value="ECO:0007669"/>
    <property type="project" value="InterPro"/>
</dbReference>
<dbReference type="EMBL" id="WNKS01000010">
    <property type="protein sequence ID" value="MTV31784.1"/>
    <property type="molecule type" value="Genomic_DNA"/>
</dbReference>
<proteinExistence type="predicted"/>
<reference evidence="2 3" key="1">
    <citation type="submission" date="2019-11" db="EMBL/GenBank/DDBJ databases">
        <title>Whole-genome sequence of a Rhodoblastus acidophilus DSM 142.</title>
        <authorList>
            <person name="Kyndt J.A."/>
            <person name="Meyer T.E."/>
        </authorList>
    </citation>
    <scope>NUCLEOTIDE SEQUENCE [LARGE SCALE GENOMIC DNA]</scope>
    <source>
        <strain evidence="2 3">DSM 142</strain>
    </source>
</reference>
<dbReference type="OrthoDB" id="8009132at2"/>
<dbReference type="RefSeq" id="WP_155446499.1">
    <property type="nucleotide sequence ID" value="NZ_JAOQNR010000012.1"/>
</dbReference>
<sequence length="77" mass="8261">MSRGYDALVFVRGAPPLILATGAGAELRQALGTAVFFGMLGATVFGLIFTPTSYVLRRTRRGGPWPERQPEPPAKSL</sequence>
<feature type="transmembrane region" description="Helical" evidence="1">
    <location>
        <begin position="34"/>
        <end position="56"/>
    </location>
</feature>
<name>A0A6N8DSG9_RHOAC</name>
<evidence type="ECO:0008006" key="4">
    <source>
        <dbReference type="Google" id="ProtNLM"/>
    </source>
</evidence>
<dbReference type="Proteomes" id="UP000439113">
    <property type="component" value="Unassembled WGS sequence"/>
</dbReference>
<gene>
    <name evidence="2" type="ORF">GJ654_12365</name>
</gene>
<keyword evidence="1" id="KW-1133">Transmembrane helix</keyword>
<protein>
    <recommendedName>
        <fullName evidence="4">AcrB/AcrD/AcrF family protein</fullName>
    </recommendedName>
</protein>
<organism evidence="2 3">
    <name type="scientific">Rhodoblastus acidophilus</name>
    <name type="common">Rhodopseudomonas acidophila</name>
    <dbReference type="NCBI Taxonomy" id="1074"/>
    <lineage>
        <taxon>Bacteria</taxon>
        <taxon>Pseudomonadati</taxon>
        <taxon>Pseudomonadota</taxon>
        <taxon>Alphaproteobacteria</taxon>
        <taxon>Hyphomicrobiales</taxon>
        <taxon>Rhodoblastaceae</taxon>
        <taxon>Rhodoblastus</taxon>
    </lineage>
</organism>
<dbReference type="Gene3D" id="1.20.1640.10">
    <property type="entry name" value="Multidrug efflux transporter AcrB transmembrane domain"/>
    <property type="match status" value="1"/>
</dbReference>
<evidence type="ECO:0000313" key="3">
    <source>
        <dbReference type="Proteomes" id="UP000439113"/>
    </source>
</evidence>
<comment type="caution">
    <text evidence="2">The sequence shown here is derived from an EMBL/GenBank/DDBJ whole genome shotgun (WGS) entry which is preliminary data.</text>
</comment>